<name>X0XA46_9ZZZZ</name>
<accession>X0XA46</accession>
<sequence length="54" mass="6247">MDFNLYDFLGNFRPVKEKEEWCETCLMYTPTNAHLGTCDICGEAKSNKNIEPTQ</sequence>
<protein>
    <submittedName>
        <fullName evidence="1">Uncharacterized protein</fullName>
    </submittedName>
</protein>
<comment type="caution">
    <text evidence="1">The sequence shown here is derived from an EMBL/GenBank/DDBJ whole genome shotgun (WGS) entry which is preliminary data.</text>
</comment>
<evidence type="ECO:0000313" key="1">
    <source>
        <dbReference type="EMBL" id="GAG33528.1"/>
    </source>
</evidence>
<dbReference type="AlphaFoldDB" id="X0XA46"/>
<proteinExistence type="predicted"/>
<gene>
    <name evidence="1" type="ORF">S01H1_74022</name>
</gene>
<organism evidence="1">
    <name type="scientific">marine sediment metagenome</name>
    <dbReference type="NCBI Taxonomy" id="412755"/>
    <lineage>
        <taxon>unclassified sequences</taxon>
        <taxon>metagenomes</taxon>
        <taxon>ecological metagenomes</taxon>
    </lineage>
</organism>
<dbReference type="EMBL" id="BARS01049487">
    <property type="protein sequence ID" value="GAG33528.1"/>
    <property type="molecule type" value="Genomic_DNA"/>
</dbReference>
<reference evidence="1" key="1">
    <citation type="journal article" date="2014" name="Front. Microbiol.">
        <title>High frequency of phylogenetically diverse reductive dehalogenase-homologous genes in deep subseafloor sedimentary metagenomes.</title>
        <authorList>
            <person name="Kawai M."/>
            <person name="Futagami T."/>
            <person name="Toyoda A."/>
            <person name="Takaki Y."/>
            <person name="Nishi S."/>
            <person name="Hori S."/>
            <person name="Arai W."/>
            <person name="Tsubouchi T."/>
            <person name="Morono Y."/>
            <person name="Uchiyama I."/>
            <person name="Ito T."/>
            <person name="Fujiyama A."/>
            <person name="Inagaki F."/>
            <person name="Takami H."/>
        </authorList>
    </citation>
    <scope>NUCLEOTIDE SEQUENCE</scope>
    <source>
        <strain evidence="1">Expedition CK06-06</strain>
    </source>
</reference>